<dbReference type="Proteomes" id="UP000217895">
    <property type="component" value="Chromosome"/>
</dbReference>
<dbReference type="EMBL" id="AP018203">
    <property type="protein sequence ID" value="BAY54991.1"/>
    <property type="molecule type" value="Genomic_DNA"/>
</dbReference>
<proteinExistence type="predicted"/>
<keyword evidence="2" id="KW-1185">Reference proteome</keyword>
<protein>
    <submittedName>
        <fullName evidence="1">Uncharacterized protein</fullName>
    </submittedName>
</protein>
<evidence type="ECO:0000313" key="2">
    <source>
        <dbReference type="Proteomes" id="UP000217895"/>
    </source>
</evidence>
<organism evidence="1 2">
    <name type="scientific">Leptolyngbya boryana NIES-2135</name>
    <dbReference type="NCBI Taxonomy" id="1973484"/>
    <lineage>
        <taxon>Bacteria</taxon>
        <taxon>Bacillati</taxon>
        <taxon>Cyanobacteriota</taxon>
        <taxon>Cyanophyceae</taxon>
        <taxon>Leptolyngbyales</taxon>
        <taxon>Leptolyngbyaceae</taxon>
        <taxon>Leptolyngbya group</taxon>
        <taxon>Leptolyngbya</taxon>
    </lineage>
</organism>
<name>A0A1Z4JE31_LEPBY</name>
<accession>A0A1Z4JE31</accession>
<evidence type="ECO:0000313" key="1">
    <source>
        <dbReference type="EMBL" id="BAY54991.1"/>
    </source>
</evidence>
<dbReference type="AlphaFoldDB" id="A0A1Z4JE31"/>
<gene>
    <name evidence="1" type="ORF">NIES2135_18120</name>
</gene>
<sequence>MTTQREQLIQEIQEASDPVIAEVLDFLRFIKARQPASKRTSDHLTGLFADEPEAMQQIMDWIEQDRELDRQKSLE</sequence>
<reference evidence="1 2" key="1">
    <citation type="submission" date="2017-06" db="EMBL/GenBank/DDBJ databases">
        <title>Genome sequencing of cyanobaciteial culture collection at National Institute for Environmental Studies (NIES).</title>
        <authorList>
            <person name="Hirose Y."/>
            <person name="Shimura Y."/>
            <person name="Fujisawa T."/>
            <person name="Nakamura Y."/>
            <person name="Kawachi M."/>
        </authorList>
    </citation>
    <scope>NUCLEOTIDE SEQUENCE [LARGE SCALE GENOMIC DNA]</scope>
    <source>
        <strain evidence="1 2">NIES-2135</strain>
    </source>
</reference>